<feature type="domain" description="RNase H type-2" evidence="13">
    <location>
        <begin position="1"/>
        <end position="207"/>
    </location>
</feature>
<keyword evidence="7 11" id="KW-0540">Nuclease</keyword>
<dbReference type="PANTHER" id="PTHR10954">
    <property type="entry name" value="RIBONUCLEASE H2 SUBUNIT A"/>
    <property type="match status" value="1"/>
</dbReference>
<dbReference type="AlphaFoldDB" id="H5SU12"/>
<evidence type="ECO:0000256" key="6">
    <source>
        <dbReference type="ARBA" id="ARBA00022490"/>
    </source>
</evidence>
<dbReference type="GO" id="GO:0003723">
    <property type="term" value="F:RNA binding"/>
    <property type="evidence" value="ECO:0007669"/>
    <property type="project" value="UniProtKB-UniRule"/>
</dbReference>
<dbReference type="InterPro" id="IPR004649">
    <property type="entry name" value="RNase_H2_suA"/>
</dbReference>
<keyword evidence="9 11" id="KW-0255">Endonuclease</keyword>
<evidence type="ECO:0000256" key="4">
    <source>
        <dbReference type="ARBA" id="ARBA00004496"/>
    </source>
</evidence>
<dbReference type="InterPro" id="IPR023160">
    <property type="entry name" value="RNase_HII_hlx-loop-hlx_cap_dom"/>
</dbReference>
<keyword evidence="10 11" id="KW-0378">Hydrolase</keyword>
<dbReference type="InterPro" id="IPR001352">
    <property type="entry name" value="RNase_HII/HIII"/>
</dbReference>
<dbReference type="InterPro" id="IPR012337">
    <property type="entry name" value="RNaseH-like_sf"/>
</dbReference>
<comment type="cofactor">
    <cofactor evidence="11">
        <name>Mn(2+)</name>
        <dbReference type="ChEBI" id="CHEBI:29035"/>
    </cofactor>
    <cofactor evidence="11">
        <name>Mg(2+)</name>
        <dbReference type="ChEBI" id="CHEBI:18420"/>
    </cofactor>
    <text evidence="11">Manganese or magnesium. Binds 1 divalent metal ion per monomer in the absence of substrate. May bind a second metal ion after substrate binding.</text>
</comment>
<comment type="subcellular location">
    <subcellularLocation>
        <location evidence="4">Cytoplasm</location>
    </subcellularLocation>
</comment>
<sequence>MKILGIDEAGRGCVIGPLCVAGVVISAEDLDRLSALGVRDSKKLSRHKRALLAQQIEQLAHRVIVVEIGPSELDENLTEIELQAMGQIIRESQTDRVYLDLPVGPQARERFVHALREHAGTHSFALVAENRADATYPIVSAASIIAKVSRDRAIERLREEYGDFGWGYPSEPKTRAFLKKFYECNGRFPDCARAKWRTLQRLTVGLS</sequence>
<evidence type="ECO:0000256" key="1">
    <source>
        <dbReference type="ARBA" id="ARBA00000077"/>
    </source>
</evidence>
<dbReference type="PANTHER" id="PTHR10954:SF23">
    <property type="entry name" value="RIBONUCLEASE"/>
    <property type="match status" value="1"/>
</dbReference>
<dbReference type="InterPro" id="IPR020787">
    <property type="entry name" value="RNase_HII_arc"/>
</dbReference>
<dbReference type="HAMAP" id="MF_00052_A">
    <property type="entry name" value="RNase_HII_A"/>
    <property type="match status" value="1"/>
</dbReference>
<gene>
    <name evidence="14" type="ORF">HGMM_OP4C648</name>
</gene>
<protein>
    <recommendedName>
        <fullName evidence="12">Ribonuclease</fullName>
        <ecNumber evidence="12">3.1.26.4</ecNumber>
    </recommendedName>
</protein>
<dbReference type="InterPro" id="IPR024567">
    <property type="entry name" value="RNase_HII/HIII_dom"/>
</dbReference>
<comment type="catalytic activity">
    <reaction evidence="1 11 12">
        <text>Endonucleolytic cleavage to 5'-phosphomonoester.</text>
        <dbReference type="EC" id="3.1.26.4"/>
    </reaction>
</comment>
<accession>H5SU12</accession>
<dbReference type="NCBIfam" id="TIGR00729">
    <property type="entry name" value="ribonuclease HII"/>
    <property type="match status" value="1"/>
</dbReference>
<feature type="binding site" evidence="11">
    <location>
        <position position="8"/>
    </location>
    <ligand>
        <name>a divalent metal cation</name>
        <dbReference type="ChEBI" id="CHEBI:60240"/>
    </ligand>
</feature>
<dbReference type="GO" id="GO:0004523">
    <property type="term" value="F:RNA-DNA hybrid ribonuclease activity"/>
    <property type="evidence" value="ECO:0007669"/>
    <property type="project" value="UniProtKB-UniRule"/>
</dbReference>
<evidence type="ECO:0000256" key="3">
    <source>
        <dbReference type="ARBA" id="ARBA00004065"/>
    </source>
</evidence>
<dbReference type="GO" id="GO:0005737">
    <property type="term" value="C:cytoplasm"/>
    <property type="evidence" value="ECO:0007669"/>
    <property type="project" value="UniProtKB-SubCell"/>
</dbReference>
<comment type="cofactor">
    <cofactor evidence="2">
        <name>Mg(2+)</name>
        <dbReference type="ChEBI" id="CHEBI:18420"/>
    </cofactor>
</comment>
<dbReference type="Gene3D" id="1.10.10.460">
    <property type="entry name" value="Ribonuclease hii. Domain 2"/>
    <property type="match status" value="1"/>
</dbReference>
<feature type="binding site" evidence="11">
    <location>
        <position position="7"/>
    </location>
    <ligand>
        <name>a divalent metal cation</name>
        <dbReference type="ChEBI" id="CHEBI:60240"/>
    </ligand>
</feature>
<proteinExistence type="inferred from homology"/>
<reference evidence="14" key="2">
    <citation type="journal article" date="2012" name="PLoS ONE">
        <title>A Deeply Branching Thermophilic Bacterium with an Ancient Acetyl-CoA Pathway Dominates a Subsurface Ecosystem.</title>
        <authorList>
            <person name="Takami H."/>
            <person name="Noguchi H."/>
            <person name="Takaki Y."/>
            <person name="Uchiyama I."/>
            <person name="Toyoda A."/>
            <person name="Nishi S."/>
            <person name="Chee G.-J."/>
            <person name="Arai W."/>
            <person name="Nunoura T."/>
            <person name="Itoh T."/>
            <person name="Hattori M."/>
            <person name="Takai K."/>
        </authorList>
    </citation>
    <scope>NUCLEOTIDE SEQUENCE</scope>
</reference>
<evidence type="ECO:0000256" key="7">
    <source>
        <dbReference type="ARBA" id="ARBA00022722"/>
    </source>
</evidence>
<evidence type="ECO:0000256" key="9">
    <source>
        <dbReference type="ARBA" id="ARBA00022759"/>
    </source>
</evidence>
<dbReference type="GO" id="GO:0032299">
    <property type="term" value="C:ribonuclease H2 complex"/>
    <property type="evidence" value="ECO:0007669"/>
    <property type="project" value="TreeGrafter"/>
</dbReference>
<dbReference type="InterPro" id="IPR036397">
    <property type="entry name" value="RNaseH_sf"/>
</dbReference>
<evidence type="ECO:0000313" key="14">
    <source>
        <dbReference type="EMBL" id="BAL60012.1"/>
    </source>
</evidence>
<organism evidence="14">
    <name type="scientific">Acetithermum autotrophicum</name>
    <dbReference type="NCBI Taxonomy" id="1446466"/>
    <lineage>
        <taxon>Bacteria</taxon>
        <taxon>Candidatus Bipolaricaulota</taxon>
        <taxon>Candidatus Acetithermum</taxon>
    </lineage>
</organism>
<dbReference type="Pfam" id="PF01351">
    <property type="entry name" value="RNase_HII"/>
    <property type="match status" value="1"/>
</dbReference>
<dbReference type="SUPFAM" id="SSF53098">
    <property type="entry name" value="Ribonuclease H-like"/>
    <property type="match status" value="1"/>
</dbReference>
<dbReference type="GO" id="GO:0006298">
    <property type="term" value="P:mismatch repair"/>
    <property type="evidence" value="ECO:0007669"/>
    <property type="project" value="TreeGrafter"/>
</dbReference>
<evidence type="ECO:0000256" key="5">
    <source>
        <dbReference type="ARBA" id="ARBA00008378"/>
    </source>
</evidence>
<dbReference type="EC" id="3.1.26.4" evidence="12"/>
<keyword evidence="6" id="KW-0963">Cytoplasm</keyword>
<feature type="binding site" evidence="11">
    <location>
        <position position="100"/>
    </location>
    <ligand>
        <name>a divalent metal cation</name>
        <dbReference type="ChEBI" id="CHEBI:60240"/>
    </ligand>
</feature>
<dbReference type="Gene3D" id="3.30.420.10">
    <property type="entry name" value="Ribonuclease H-like superfamily/Ribonuclease H"/>
    <property type="match status" value="1"/>
</dbReference>
<comment type="function">
    <text evidence="3 12">Endonuclease that specifically degrades the RNA of RNA-DNA hybrids.</text>
</comment>
<dbReference type="GO" id="GO:0030145">
    <property type="term" value="F:manganese ion binding"/>
    <property type="evidence" value="ECO:0007669"/>
    <property type="project" value="InterPro"/>
</dbReference>
<dbReference type="PROSITE" id="PS51975">
    <property type="entry name" value="RNASE_H_2"/>
    <property type="match status" value="1"/>
</dbReference>
<evidence type="ECO:0000256" key="2">
    <source>
        <dbReference type="ARBA" id="ARBA00001946"/>
    </source>
</evidence>
<keyword evidence="8 11" id="KW-0479">Metal-binding</keyword>
<reference evidence="14" key="1">
    <citation type="journal article" date="2005" name="Environ. Microbiol.">
        <title>Genetic and functional properties of uncultivated thermophilic crenarchaeotes from a subsurface gold mine as revealed by analysis of genome fragments.</title>
        <authorList>
            <person name="Nunoura T."/>
            <person name="Hirayama H."/>
            <person name="Takami H."/>
            <person name="Oida H."/>
            <person name="Nishi S."/>
            <person name="Shimamura S."/>
            <person name="Suzuki Y."/>
            <person name="Inagaki F."/>
            <person name="Takai K."/>
            <person name="Nealson K.H."/>
            <person name="Horikoshi K."/>
        </authorList>
    </citation>
    <scope>NUCLEOTIDE SEQUENCE</scope>
</reference>
<evidence type="ECO:0000256" key="10">
    <source>
        <dbReference type="ARBA" id="ARBA00022801"/>
    </source>
</evidence>
<evidence type="ECO:0000256" key="8">
    <source>
        <dbReference type="ARBA" id="ARBA00022723"/>
    </source>
</evidence>
<dbReference type="CDD" id="cd07180">
    <property type="entry name" value="RNase_HII_archaea_like"/>
    <property type="match status" value="1"/>
</dbReference>
<evidence type="ECO:0000256" key="12">
    <source>
        <dbReference type="RuleBase" id="RU003515"/>
    </source>
</evidence>
<dbReference type="EMBL" id="AP011803">
    <property type="protein sequence ID" value="BAL60012.1"/>
    <property type="molecule type" value="Genomic_DNA"/>
</dbReference>
<evidence type="ECO:0000256" key="11">
    <source>
        <dbReference type="PROSITE-ProRule" id="PRU01319"/>
    </source>
</evidence>
<evidence type="ECO:0000259" key="13">
    <source>
        <dbReference type="PROSITE" id="PS51975"/>
    </source>
</evidence>
<comment type="similarity">
    <text evidence="5">Belongs to the RNase HII family. RnhC subfamily.</text>
</comment>
<dbReference type="GO" id="GO:0043137">
    <property type="term" value="P:DNA replication, removal of RNA primer"/>
    <property type="evidence" value="ECO:0007669"/>
    <property type="project" value="TreeGrafter"/>
</dbReference>
<name>H5SU12_ACEAU</name>